<comment type="caution">
    <text evidence="2">The sequence shown here is derived from an EMBL/GenBank/DDBJ whole genome shotgun (WGS) entry which is preliminary data.</text>
</comment>
<gene>
    <name evidence="2" type="ORF">Ssi02_09600</name>
</gene>
<evidence type="ECO:0000256" key="1">
    <source>
        <dbReference type="SAM" id="Phobius"/>
    </source>
</evidence>
<sequence length="215" mass="22710">MLVIRLIGPVMRAIDWIPLLVTGPLSLALIGVIDAGAPLDSGMALTLLRMLGLLLAAAAGFAVLDEMAPSTAATPAPRRLRHRIRYAAGGLTAAAFWAAACTIATARLAEGGTLRIPGLAVEAATCIAAGLLTTTIAARRHHGRSAALRGMGGLLAVFAVTLVLRGPYWPWLNPTEPTWEVVHYGWSATLVLVVIALDSMAREPHRTRHIHTADR</sequence>
<dbReference type="RefSeq" id="WP_204021307.1">
    <property type="nucleotide sequence ID" value="NZ_BOOW01000006.1"/>
</dbReference>
<accession>A0A919RFB6</accession>
<dbReference type="AlphaFoldDB" id="A0A919RFB6"/>
<feature type="transmembrane region" description="Helical" evidence="1">
    <location>
        <begin position="150"/>
        <end position="169"/>
    </location>
</feature>
<organism evidence="2 3">
    <name type="scientific">Sinosporangium siamense</name>
    <dbReference type="NCBI Taxonomy" id="1367973"/>
    <lineage>
        <taxon>Bacteria</taxon>
        <taxon>Bacillati</taxon>
        <taxon>Actinomycetota</taxon>
        <taxon>Actinomycetes</taxon>
        <taxon>Streptosporangiales</taxon>
        <taxon>Streptosporangiaceae</taxon>
        <taxon>Sinosporangium</taxon>
    </lineage>
</organism>
<feature type="transmembrane region" description="Helical" evidence="1">
    <location>
        <begin position="43"/>
        <end position="64"/>
    </location>
</feature>
<evidence type="ECO:0000313" key="2">
    <source>
        <dbReference type="EMBL" id="GII90729.1"/>
    </source>
</evidence>
<keyword evidence="3" id="KW-1185">Reference proteome</keyword>
<keyword evidence="1" id="KW-0472">Membrane</keyword>
<dbReference type="Proteomes" id="UP000606172">
    <property type="component" value="Unassembled WGS sequence"/>
</dbReference>
<feature type="transmembrane region" description="Helical" evidence="1">
    <location>
        <begin position="118"/>
        <end position="138"/>
    </location>
</feature>
<proteinExistence type="predicted"/>
<reference evidence="2" key="1">
    <citation type="submission" date="2021-01" db="EMBL/GenBank/DDBJ databases">
        <title>Whole genome shotgun sequence of Sinosporangium siamense NBRC 109515.</title>
        <authorList>
            <person name="Komaki H."/>
            <person name="Tamura T."/>
        </authorList>
    </citation>
    <scope>NUCLEOTIDE SEQUENCE</scope>
    <source>
        <strain evidence="2">NBRC 109515</strain>
    </source>
</reference>
<keyword evidence="1" id="KW-1133">Transmembrane helix</keyword>
<evidence type="ECO:0000313" key="3">
    <source>
        <dbReference type="Proteomes" id="UP000606172"/>
    </source>
</evidence>
<protein>
    <submittedName>
        <fullName evidence="2">Uncharacterized protein</fullName>
    </submittedName>
</protein>
<name>A0A919RFB6_9ACTN</name>
<feature type="transmembrane region" description="Helical" evidence="1">
    <location>
        <begin position="16"/>
        <end position="37"/>
    </location>
</feature>
<dbReference type="EMBL" id="BOOW01000006">
    <property type="protein sequence ID" value="GII90729.1"/>
    <property type="molecule type" value="Genomic_DNA"/>
</dbReference>
<keyword evidence="1" id="KW-0812">Transmembrane</keyword>
<feature type="transmembrane region" description="Helical" evidence="1">
    <location>
        <begin position="181"/>
        <end position="201"/>
    </location>
</feature>
<feature type="transmembrane region" description="Helical" evidence="1">
    <location>
        <begin position="84"/>
        <end position="106"/>
    </location>
</feature>